<dbReference type="Proteomes" id="UP000053825">
    <property type="component" value="Unassembled WGS sequence"/>
</dbReference>
<dbReference type="AlphaFoldDB" id="A0A0L7RAM9"/>
<sequence length="78" mass="8386">MEEIDAVALSESVQTAAAVRVSPLHDEKLPKVTHDPPLARTPSSAHTNVLGPKAQRLLPTVTISDPCYFTTVARNKVP</sequence>
<reference evidence="2 3" key="1">
    <citation type="submission" date="2015-07" db="EMBL/GenBank/DDBJ databases">
        <title>The genome of Habropoda laboriosa.</title>
        <authorList>
            <person name="Pan H."/>
            <person name="Kapheim K."/>
        </authorList>
    </citation>
    <scope>NUCLEOTIDE SEQUENCE [LARGE SCALE GENOMIC DNA]</scope>
    <source>
        <strain evidence="2">0110345459</strain>
    </source>
</reference>
<feature type="compositionally biased region" description="Basic and acidic residues" evidence="1">
    <location>
        <begin position="25"/>
        <end position="34"/>
    </location>
</feature>
<protein>
    <submittedName>
        <fullName evidence="2">Uncharacterized protein</fullName>
    </submittedName>
</protein>
<gene>
    <name evidence="2" type="ORF">WH47_12302</name>
</gene>
<organism evidence="2 3">
    <name type="scientific">Habropoda laboriosa</name>
    <dbReference type="NCBI Taxonomy" id="597456"/>
    <lineage>
        <taxon>Eukaryota</taxon>
        <taxon>Metazoa</taxon>
        <taxon>Ecdysozoa</taxon>
        <taxon>Arthropoda</taxon>
        <taxon>Hexapoda</taxon>
        <taxon>Insecta</taxon>
        <taxon>Pterygota</taxon>
        <taxon>Neoptera</taxon>
        <taxon>Endopterygota</taxon>
        <taxon>Hymenoptera</taxon>
        <taxon>Apocrita</taxon>
        <taxon>Aculeata</taxon>
        <taxon>Apoidea</taxon>
        <taxon>Anthophila</taxon>
        <taxon>Apidae</taxon>
        <taxon>Habropoda</taxon>
    </lineage>
</organism>
<accession>A0A0L7RAM9</accession>
<evidence type="ECO:0000313" key="2">
    <source>
        <dbReference type="EMBL" id="KOC67972.1"/>
    </source>
</evidence>
<feature type="region of interest" description="Disordered" evidence="1">
    <location>
        <begin position="25"/>
        <end position="47"/>
    </location>
</feature>
<proteinExistence type="predicted"/>
<keyword evidence="3" id="KW-1185">Reference proteome</keyword>
<evidence type="ECO:0000256" key="1">
    <source>
        <dbReference type="SAM" id="MobiDB-lite"/>
    </source>
</evidence>
<evidence type="ECO:0000313" key="3">
    <source>
        <dbReference type="Proteomes" id="UP000053825"/>
    </source>
</evidence>
<dbReference type="EMBL" id="KQ414618">
    <property type="protein sequence ID" value="KOC67972.1"/>
    <property type="molecule type" value="Genomic_DNA"/>
</dbReference>
<name>A0A0L7RAM9_9HYME</name>